<sequence length="192" mass="20615">MAMLRSSRSALVRLAGACRFGSGSASGSASLRGISSVVSDDIRSYFSSSSSTMSPAAAWRSFLYPPVNPSAGVALTPAPAIFCIRSRSYAKRPKKWQGVPHAFVQVEPGVPVLPYQPNEGSVKNRKHKKRMAQRDAFAKAQAAKRKAETKAAVIARDAARRKRWREGAARARAWAQKQASMAAVEQAGPVTA</sequence>
<dbReference type="Gramene" id="Mp1g22030.1">
    <property type="protein sequence ID" value="Mp1g22030.1.cds"/>
    <property type="gene ID" value="Mp1g22030"/>
</dbReference>
<gene>
    <name evidence="1" type="ORF">MARPO_0001s0539</name>
</gene>
<dbReference type="PANTHER" id="PTHR36767">
    <property type="entry name" value="OS05G0126200 PROTEIN"/>
    <property type="match status" value="1"/>
</dbReference>
<reference evidence="2" key="1">
    <citation type="journal article" date="2017" name="Cell">
        <title>Insights into land plant evolution garnered from the Marchantia polymorpha genome.</title>
        <authorList>
            <person name="Bowman J.L."/>
            <person name="Kohchi T."/>
            <person name="Yamato K.T."/>
            <person name="Jenkins J."/>
            <person name="Shu S."/>
            <person name="Ishizaki K."/>
            <person name="Yamaoka S."/>
            <person name="Nishihama R."/>
            <person name="Nakamura Y."/>
            <person name="Berger F."/>
            <person name="Adam C."/>
            <person name="Aki S.S."/>
            <person name="Althoff F."/>
            <person name="Araki T."/>
            <person name="Arteaga-Vazquez M.A."/>
            <person name="Balasubrmanian S."/>
            <person name="Barry K."/>
            <person name="Bauer D."/>
            <person name="Boehm C.R."/>
            <person name="Briginshaw L."/>
            <person name="Caballero-Perez J."/>
            <person name="Catarino B."/>
            <person name="Chen F."/>
            <person name="Chiyoda S."/>
            <person name="Chovatia M."/>
            <person name="Davies K.M."/>
            <person name="Delmans M."/>
            <person name="Demura T."/>
            <person name="Dierschke T."/>
            <person name="Dolan L."/>
            <person name="Dorantes-Acosta A.E."/>
            <person name="Eklund D.M."/>
            <person name="Florent S.N."/>
            <person name="Flores-Sandoval E."/>
            <person name="Fujiyama A."/>
            <person name="Fukuzawa H."/>
            <person name="Galik B."/>
            <person name="Grimanelli D."/>
            <person name="Grimwood J."/>
            <person name="Grossniklaus U."/>
            <person name="Hamada T."/>
            <person name="Haseloff J."/>
            <person name="Hetherington A.J."/>
            <person name="Higo A."/>
            <person name="Hirakawa Y."/>
            <person name="Hundley H.N."/>
            <person name="Ikeda Y."/>
            <person name="Inoue K."/>
            <person name="Inoue S.I."/>
            <person name="Ishida S."/>
            <person name="Jia Q."/>
            <person name="Kakita M."/>
            <person name="Kanazawa T."/>
            <person name="Kawai Y."/>
            <person name="Kawashima T."/>
            <person name="Kennedy M."/>
            <person name="Kinose K."/>
            <person name="Kinoshita T."/>
            <person name="Kohara Y."/>
            <person name="Koide E."/>
            <person name="Komatsu K."/>
            <person name="Kopischke S."/>
            <person name="Kubo M."/>
            <person name="Kyozuka J."/>
            <person name="Lagercrantz U."/>
            <person name="Lin S.S."/>
            <person name="Lindquist E."/>
            <person name="Lipzen A.M."/>
            <person name="Lu C.W."/>
            <person name="De Luna E."/>
            <person name="Martienssen R.A."/>
            <person name="Minamino N."/>
            <person name="Mizutani M."/>
            <person name="Mizutani M."/>
            <person name="Mochizuki N."/>
            <person name="Monte I."/>
            <person name="Mosher R."/>
            <person name="Nagasaki H."/>
            <person name="Nakagami H."/>
            <person name="Naramoto S."/>
            <person name="Nishitani K."/>
            <person name="Ohtani M."/>
            <person name="Okamoto T."/>
            <person name="Okumura M."/>
            <person name="Phillips J."/>
            <person name="Pollak B."/>
            <person name="Reinders A."/>
            <person name="Rovekamp M."/>
            <person name="Sano R."/>
            <person name="Sawa S."/>
            <person name="Schmid M.W."/>
            <person name="Shirakawa M."/>
            <person name="Solano R."/>
            <person name="Spunde A."/>
            <person name="Suetsugu N."/>
            <person name="Sugano S."/>
            <person name="Sugiyama A."/>
            <person name="Sun R."/>
            <person name="Suzuki Y."/>
            <person name="Takenaka M."/>
            <person name="Takezawa D."/>
            <person name="Tomogane H."/>
            <person name="Tsuzuki M."/>
            <person name="Ueda T."/>
            <person name="Umeda M."/>
            <person name="Ward J.M."/>
            <person name="Watanabe Y."/>
            <person name="Yazaki K."/>
            <person name="Yokoyama R."/>
            <person name="Yoshitake Y."/>
            <person name="Yotsui I."/>
            <person name="Zachgo S."/>
            <person name="Schmutz J."/>
        </authorList>
    </citation>
    <scope>NUCLEOTIDE SEQUENCE [LARGE SCALE GENOMIC DNA]</scope>
    <source>
        <strain evidence="2">Tak-1</strain>
    </source>
</reference>
<reference evidence="1" key="2">
    <citation type="submission" date="2017-12" db="EMBL/GenBank/DDBJ databases">
        <title>WGS assembly of Marchantia polymorpha.</title>
        <authorList>
            <person name="Bowman J.L."/>
            <person name="Kohchi T."/>
            <person name="Yamato K.T."/>
            <person name="Jenkins J."/>
            <person name="Shu S."/>
            <person name="Ishizaki K."/>
            <person name="Yamaoka S."/>
            <person name="Nishihama R."/>
            <person name="Nakamura Y."/>
            <person name="Berger F."/>
            <person name="Adam C."/>
            <person name="Aki S.S."/>
            <person name="Althoff F."/>
            <person name="Araki T."/>
            <person name="Arteaga-Vazquez M.A."/>
            <person name="Balasubrmanian S."/>
            <person name="Bauer D."/>
            <person name="Boehm C.R."/>
            <person name="Briginshaw L."/>
            <person name="Caballero-Perez J."/>
            <person name="Catarino B."/>
            <person name="Chen F."/>
            <person name="Chiyoda S."/>
            <person name="Chovatia M."/>
            <person name="Davies K.M."/>
            <person name="Delmans M."/>
            <person name="Demura T."/>
            <person name="Dierschke T."/>
            <person name="Dolan L."/>
            <person name="Dorantes-Acosta A.E."/>
            <person name="Eklund D.M."/>
            <person name="Florent S.N."/>
            <person name="Flores-Sandoval E."/>
            <person name="Fujiyama A."/>
            <person name="Fukuzawa H."/>
            <person name="Galik B."/>
            <person name="Grimanelli D."/>
            <person name="Grimwood J."/>
            <person name="Grossniklaus U."/>
            <person name="Hamada T."/>
            <person name="Haseloff J."/>
            <person name="Hetherington A.J."/>
            <person name="Higo A."/>
            <person name="Hirakawa Y."/>
            <person name="Hundley H.N."/>
            <person name="Ikeda Y."/>
            <person name="Inoue K."/>
            <person name="Inoue S."/>
            <person name="Ishida S."/>
            <person name="Jia Q."/>
            <person name="Kakita M."/>
            <person name="Kanazawa T."/>
            <person name="Kawai Y."/>
            <person name="Kawashima T."/>
            <person name="Kennedy M."/>
            <person name="Kinose K."/>
            <person name="Kinoshita T."/>
            <person name="Kohara Y."/>
            <person name="Koide E."/>
            <person name="Komatsu K."/>
            <person name="Kopischke S."/>
            <person name="Kubo M."/>
            <person name="Kyozuka J."/>
            <person name="Lagercrantz U."/>
            <person name="Lin S.S."/>
            <person name="Lindquist E."/>
            <person name="Lipzen A.M."/>
            <person name="Lu C."/>
            <person name="Luna E.D."/>
            <person name="Martienssen R.A."/>
            <person name="Minamino N."/>
            <person name="Mizutani M."/>
            <person name="Mizutani M."/>
            <person name="Mochizuki N."/>
            <person name="Monte I."/>
            <person name="Mosher R."/>
            <person name="Nagasaki H."/>
            <person name="Nakagami H."/>
            <person name="Naramoto S."/>
            <person name="Nishitani K."/>
            <person name="Ohtani M."/>
            <person name="Okamoto T."/>
            <person name="Okumura M."/>
            <person name="Phillips J."/>
            <person name="Pollak B."/>
            <person name="Reinders A."/>
            <person name="Roevekamp M."/>
            <person name="Sano R."/>
            <person name="Sawa S."/>
            <person name="Schmid M.W."/>
            <person name="Shirakawa M."/>
            <person name="Solano R."/>
            <person name="Spunde A."/>
            <person name="Suetsugu N."/>
            <person name="Sugano S."/>
            <person name="Sugiyama A."/>
            <person name="Sun R."/>
            <person name="Suzuki Y."/>
            <person name="Takenaka M."/>
            <person name="Takezawa D."/>
            <person name="Tomogane H."/>
            <person name="Tsuzuki M."/>
            <person name="Ueda T."/>
            <person name="Umeda M."/>
            <person name="Ward J.M."/>
            <person name="Watanabe Y."/>
            <person name="Yazaki K."/>
            <person name="Yokoyama R."/>
            <person name="Yoshitake Y."/>
            <person name="Yotsui I."/>
            <person name="Zachgo S."/>
            <person name="Schmutz J."/>
        </authorList>
    </citation>
    <scope>NUCLEOTIDE SEQUENCE [LARGE SCALE GENOMIC DNA]</scope>
    <source>
        <strain evidence="1">Tak-1</strain>
    </source>
</reference>
<keyword evidence="2" id="KW-1185">Reference proteome</keyword>
<dbReference type="PANTHER" id="PTHR36767:SF1">
    <property type="entry name" value="OS05G0126200 PROTEIN"/>
    <property type="match status" value="1"/>
</dbReference>
<dbReference type="EMBL" id="KZ772673">
    <property type="protein sequence ID" value="PTQ50640.1"/>
    <property type="molecule type" value="Genomic_DNA"/>
</dbReference>
<dbReference type="Proteomes" id="UP000244005">
    <property type="component" value="Unassembled WGS sequence"/>
</dbReference>
<accession>A0A2R6XX07</accession>
<name>A0A2R6XX07_MARPO</name>
<dbReference type="EMBL" id="KZ772673">
    <property type="protein sequence ID" value="PTQ50639.1"/>
    <property type="molecule type" value="Genomic_DNA"/>
</dbReference>
<evidence type="ECO:0000313" key="1">
    <source>
        <dbReference type="EMBL" id="PTQ50640.1"/>
    </source>
</evidence>
<organism evidence="1 2">
    <name type="scientific">Marchantia polymorpha</name>
    <name type="common">Common liverwort</name>
    <name type="synonym">Marchantia aquatica</name>
    <dbReference type="NCBI Taxonomy" id="3197"/>
    <lineage>
        <taxon>Eukaryota</taxon>
        <taxon>Viridiplantae</taxon>
        <taxon>Streptophyta</taxon>
        <taxon>Embryophyta</taxon>
        <taxon>Marchantiophyta</taxon>
        <taxon>Marchantiopsida</taxon>
        <taxon>Marchantiidae</taxon>
        <taxon>Marchantiales</taxon>
        <taxon>Marchantiaceae</taxon>
        <taxon>Marchantia</taxon>
    </lineage>
</organism>
<proteinExistence type="predicted"/>
<evidence type="ECO:0000313" key="2">
    <source>
        <dbReference type="Proteomes" id="UP000244005"/>
    </source>
</evidence>
<protein>
    <submittedName>
        <fullName evidence="1">Uncharacterized protein</fullName>
    </submittedName>
</protein>
<dbReference type="AlphaFoldDB" id="A0A2R6XX07"/>
<dbReference type="OrthoDB" id="1921449at2759"/>